<dbReference type="Proteomes" id="UP000218811">
    <property type="component" value="Unassembled WGS sequence"/>
</dbReference>
<protein>
    <submittedName>
        <fullName evidence="2">Uncharacterized protein</fullName>
    </submittedName>
</protein>
<dbReference type="EMBL" id="KB467942">
    <property type="protein sequence ID" value="PCH37921.1"/>
    <property type="molecule type" value="Genomic_DNA"/>
</dbReference>
<name>A0A2H3J7K4_WOLCO</name>
<feature type="region of interest" description="Disordered" evidence="1">
    <location>
        <begin position="95"/>
        <end position="117"/>
    </location>
</feature>
<organism evidence="2 3">
    <name type="scientific">Wolfiporia cocos (strain MD-104)</name>
    <name type="common">Brown rot fungus</name>
    <dbReference type="NCBI Taxonomy" id="742152"/>
    <lineage>
        <taxon>Eukaryota</taxon>
        <taxon>Fungi</taxon>
        <taxon>Dikarya</taxon>
        <taxon>Basidiomycota</taxon>
        <taxon>Agaricomycotina</taxon>
        <taxon>Agaricomycetes</taxon>
        <taxon>Polyporales</taxon>
        <taxon>Phaeolaceae</taxon>
        <taxon>Wolfiporia</taxon>
    </lineage>
</organism>
<proteinExistence type="predicted"/>
<reference evidence="2 3" key="1">
    <citation type="journal article" date="2012" name="Science">
        <title>The Paleozoic origin of enzymatic lignin decomposition reconstructed from 31 fungal genomes.</title>
        <authorList>
            <person name="Floudas D."/>
            <person name="Binder M."/>
            <person name="Riley R."/>
            <person name="Barry K."/>
            <person name="Blanchette R.A."/>
            <person name="Henrissat B."/>
            <person name="Martinez A.T."/>
            <person name="Otillar R."/>
            <person name="Spatafora J.W."/>
            <person name="Yadav J.S."/>
            <person name="Aerts A."/>
            <person name="Benoit I."/>
            <person name="Boyd A."/>
            <person name="Carlson A."/>
            <person name="Copeland A."/>
            <person name="Coutinho P.M."/>
            <person name="de Vries R.P."/>
            <person name="Ferreira P."/>
            <person name="Findley K."/>
            <person name="Foster B."/>
            <person name="Gaskell J."/>
            <person name="Glotzer D."/>
            <person name="Gorecki P."/>
            <person name="Heitman J."/>
            <person name="Hesse C."/>
            <person name="Hori C."/>
            <person name="Igarashi K."/>
            <person name="Jurgens J.A."/>
            <person name="Kallen N."/>
            <person name="Kersten P."/>
            <person name="Kohler A."/>
            <person name="Kuees U."/>
            <person name="Kumar T.K.A."/>
            <person name="Kuo A."/>
            <person name="LaButti K."/>
            <person name="Larrondo L.F."/>
            <person name="Lindquist E."/>
            <person name="Ling A."/>
            <person name="Lombard V."/>
            <person name="Lucas S."/>
            <person name="Lundell T."/>
            <person name="Martin R."/>
            <person name="McLaughlin D.J."/>
            <person name="Morgenstern I."/>
            <person name="Morin E."/>
            <person name="Murat C."/>
            <person name="Nagy L.G."/>
            <person name="Nolan M."/>
            <person name="Ohm R.A."/>
            <person name="Patyshakuliyeva A."/>
            <person name="Rokas A."/>
            <person name="Ruiz-Duenas F.J."/>
            <person name="Sabat G."/>
            <person name="Salamov A."/>
            <person name="Samejima M."/>
            <person name="Schmutz J."/>
            <person name="Slot J.C."/>
            <person name="St John F."/>
            <person name="Stenlid J."/>
            <person name="Sun H."/>
            <person name="Sun S."/>
            <person name="Syed K."/>
            <person name="Tsang A."/>
            <person name="Wiebenga A."/>
            <person name="Young D."/>
            <person name="Pisabarro A."/>
            <person name="Eastwood D.C."/>
            <person name="Martin F."/>
            <person name="Cullen D."/>
            <person name="Grigoriev I.V."/>
            <person name="Hibbett D.S."/>
        </authorList>
    </citation>
    <scope>NUCLEOTIDE SEQUENCE [LARGE SCALE GENOMIC DNA]</scope>
    <source>
        <strain evidence="2 3">MD-104</strain>
    </source>
</reference>
<sequence length="154" mass="17959">MILHDMAFDGRKNRRGWLASTSRAITVCTCSPLISRPCALYITTFYPLADVRVLLRPHAPDAHRAADRDEAHTSQLLTGAPYHRYIKRVRRRCMKQRRDGDMQRATEPRDARRRRALPDVMSASAATAFWRTFRSRRDMRRWYSRAQTVIVDGV</sequence>
<evidence type="ECO:0000256" key="1">
    <source>
        <dbReference type="SAM" id="MobiDB-lite"/>
    </source>
</evidence>
<evidence type="ECO:0000313" key="3">
    <source>
        <dbReference type="Proteomes" id="UP000218811"/>
    </source>
</evidence>
<evidence type="ECO:0000313" key="2">
    <source>
        <dbReference type="EMBL" id="PCH37921.1"/>
    </source>
</evidence>
<accession>A0A2H3J7K4</accession>
<dbReference type="AlphaFoldDB" id="A0A2H3J7K4"/>
<keyword evidence="3" id="KW-1185">Reference proteome</keyword>
<feature type="compositionally biased region" description="Basic and acidic residues" evidence="1">
    <location>
        <begin position="96"/>
        <end position="110"/>
    </location>
</feature>
<gene>
    <name evidence="2" type="ORF">WOLCODRAFT_135925</name>
</gene>